<reference evidence="1" key="1">
    <citation type="submission" date="2018-05" db="EMBL/GenBank/DDBJ databases">
        <authorList>
            <person name="Lanie J.A."/>
            <person name="Ng W.-L."/>
            <person name="Kazmierczak K.M."/>
            <person name="Andrzejewski T.M."/>
            <person name="Davidsen T.M."/>
            <person name="Wayne K.J."/>
            <person name="Tettelin H."/>
            <person name="Glass J.I."/>
            <person name="Rusch D."/>
            <person name="Podicherti R."/>
            <person name="Tsui H.-C.T."/>
            <person name="Winkler M.E."/>
        </authorList>
    </citation>
    <scope>NUCLEOTIDE SEQUENCE</scope>
</reference>
<dbReference type="AlphaFoldDB" id="A0A382ZNH7"/>
<proteinExistence type="predicted"/>
<dbReference type="EMBL" id="UINC01185352">
    <property type="protein sequence ID" value="SVD97011.1"/>
    <property type="molecule type" value="Genomic_DNA"/>
</dbReference>
<accession>A0A382ZNH7</accession>
<organism evidence="1">
    <name type="scientific">marine metagenome</name>
    <dbReference type="NCBI Taxonomy" id="408172"/>
    <lineage>
        <taxon>unclassified sequences</taxon>
        <taxon>metagenomes</taxon>
        <taxon>ecological metagenomes</taxon>
    </lineage>
</organism>
<feature type="non-terminal residue" evidence="1">
    <location>
        <position position="39"/>
    </location>
</feature>
<gene>
    <name evidence="1" type="ORF">METZ01_LOCUS449865</name>
</gene>
<sequence length="39" mass="4578">MAKREHLEQNIPEAEHVRPAVDLRIAPGQLRRHVKRRAV</sequence>
<protein>
    <submittedName>
        <fullName evidence="1">Uncharacterized protein</fullName>
    </submittedName>
</protein>
<name>A0A382ZNH7_9ZZZZ</name>
<evidence type="ECO:0000313" key="1">
    <source>
        <dbReference type="EMBL" id="SVD97011.1"/>
    </source>
</evidence>